<evidence type="ECO:0000259" key="1">
    <source>
        <dbReference type="Pfam" id="PF00561"/>
    </source>
</evidence>
<dbReference type="Gene3D" id="3.40.50.1820">
    <property type="entry name" value="alpha/beta hydrolase"/>
    <property type="match status" value="1"/>
</dbReference>
<sequence length="275" mass="30655">MPYLETVVNGHKIGYYDEGKGPVVVLLHGFGEDATVWAAQIKLLQQNYRVIAPHFPGTAQSELTENLSMETMAQAVQQLLAQPALDVFPKEKIILIGHSMGGYVTLAFAEKYQELLKSWGLFHSTAVADSAEKKQVREKGIAFIEKNGAAAFIESTVGNLFSTKTKKDNPQLIKDFLHSMNNFSDTSLVSYYRAMINRPDRTAVLKNTTVPVLLVLGKDDQAIPYDEALKLAYMANKTYFYTLQQSGHMGMLEEEEKTNGILQEFIRESLLVSPA</sequence>
<keyword evidence="2" id="KW-0378">Hydrolase</keyword>
<organism evidence="2 3">
    <name type="scientific">Terrimonas rubra</name>
    <dbReference type="NCBI Taxonomy" id="1035890"/>
    <lineage>
        <taxon>Bacteria</taxon>
        <taxon>Pseudomonadati</taxon>
        <taxon>Bacteroidota</taxon>
        <taxon>Chitinophagia</taxon>
        <taxon>Chitinophagales</taxon>
        <taxon>Chitinophagaceae</taxon>
        <taxon>Terrimonas</taxon>
    </lineage>
</organism>
<dbReference type="PANTHER" id="PTHR43798:SF33">
    <property type="entry name" value="HYDROLASE, PUTATIVE (AFU_ORTHOLOGUE AFUA_2G14860)-RELATED"/>
    <property type="match status" value="1"/>
</dbReference>
<dbReference type="InterPro" id="IPR000073">
    <property type="entry name" value="AB_hydrolase_1"/>
</dbReference>
<proteinExistence type="predicted"/>
<dbReference type="PRINTS" id="PR00111">
    <property type="entry name" value="ABHYDROLASE"/>
</dbReference>
<dbReference type="InterPro" id="IPR029058">
    <property type="entry name" value="AB_hydrolase_fold"/>
</dbReference>
<name>A0ABW6A633_9BACT</name>
<dbReference type="RefSeq" id="WP_386097177.1">
    <property type="nucleotide sequence ID" value="NZ_JBHUOZ010000001.1"/>
</dbReference>
<keyword evidence="3" id="KW-1185">Reference proteome</keyword>
<accession>A0ABW6A633</accession>
<dbReference type="Pfam" id="PF00561">
    <property type="entry name" value="Abhydrolase_1"/>
    <property type="match status" value="1"/>
</dbReference>
<reference evidence="3" key="1">
    <citation type="journal article" date="2019" name="Int. J. Syst. Evol. Microbiol.">
        <title>The Global Catalogue of Microorganisms (GCM) 10K type strain sequencing project: providing services to taxonomists for standard genome sequencing and annotation.</title>
        <authorList>
            <consortium name="The Broad Institute Genomics Platform"/>
            <consortium name="The Broad Institute Genome Sequencing Center for Infectious Disease"/>
            <person name="Wu L."/>
            <person name="Ma J."/>
        </authorList>
    </citation>
    <scope>NUCLEOTIDE SEQUENCE [LARGE SCALE GENOMIC DNA]</scope>
    <source>
        <strain evidence="3">KCTC 23299</strain>
    </source>
</reference>
<dbReference type="EMBL" id="JBHUOZ010000001">
    <property type="protein sequence ID" value="MFD2919716.1"/>
    <property type="molecule type" value="Genomic_DNA"/>
</dbReference>
<dbReference type="InterPro" id="IPR050266">
    <property type="entry name" value="AB_hydrolase_sf"/>
</dbReference>
<evidence type="ECO:0000313" key="3">
    <source>
        <dbReference type="Proteomes" id="UP001597511"/>
    </source>
</evidence>
<comment type="caution">
    <text evidence="2">The sequence shown here is derived from an EMBL/GenBank/DDBJ whole genome shotgun (WGS) entry which is preliminary data.</text>
</comment>
<dbReference type="Proteomes" id="UP001597511">
    <property type="component" value="Unassembled WGS sequence"/>
</dbReference>
<gene>
    <name evidence="2" type="ORF">ACFS6H_08370</name>
</gene>
<dbReference type="GO" id="GO:0016787">
    <property type="term" value="F:hydrolase activity"/>
    <property type="evidence" value="ECO:0007669"/>
    <property type="project" value="UniProtKB-KW"/>
</dbReference>
<dbReference type="SUPFAM" id="SSF53474">
    <property type="entry name" value="alpha/beta-Hydrolases"/>
    <property type="match status" value="1"/>
</dbReference>
<evidence type="ECO:0000313" key="2">
    <source>
        <dbReference type="EMBL" id="MFD2919716.1"/>
    </source>
</evidence>
<protein>
    <submittedName>
        <fullName evidence="2">Alpha/beta fold hydrolase</fullName>
    </submittedName>
</protein>
<dbReference type="PANTHER" id="PTHR43798">
    <property type="entry name" value="MONOACYLGLYCEROL LIPASE"/>
    <property type="match status" value="1"/>
</dbReference>
<feature type="domain" description="AB hydrolase-1" evidence="1">
    <location>
        <begin position="22"/>
        <end position="118"/>
    </location>
</feature>